<dbReference type="GO" id="GO:0005739">
    <property type="term" value="C:mitochondrion"/>
    <property type="evidence" value="ECO:0007669"/>
    <property type="project" value="TreeGrafter"/>
</dbReference>
<dbReference type="AlphaFoldDB" id="N6TYE5"/>
<evidence type="ECO:0000256" key="5">
    <source>
        <dbReference type="RuleBase" id="RU004417"/>
    </source>
</evidence>
<reference evidence="6" key="1">
    <citation type="journal article" date="2013" name="Genome Biol.">
        <title>Draft genome of the mountain pine beetle, Dendroctonus ponderosae Hopkins, a major forest pest.</title>
        <authorList>
            <person name="Keeling C.I."/>
            <person name="Yuen M.M."/>
            <person name="Liao N.Y."/>
            <person name="Docking T.R."/>
            <person name="Chan S.K."/>
            <person name="Taylor G.A."/>
            <person name="Palmquist D.L."/>
            <person name="Jackman S.D."/>
            <person name="Nguyen A."/>
            <person name="Li M."/>
            <person name="Henderson H."/>
            <person name="Janes J.K."/>
            <person name="Zhao Y."/>
            <person name="Pandoh P."/>
            <person name="Moore R."/>
            <person name="Sperling F.A."/>
            <person name="Huber D.P."/>
            <person name="Birol I."/>
            <person name="Jones S.J."/>
            <person name="Bohlmann J."/>
        </authorList>
    </citation>
    <scope>NUCLEOTIDE SEQUENCE</scope>
</reference>
<dbReference type="EMBL" id="KB737142">
    <property type="protein sequence ID" value="ENN83073.1"/>
    <property type="molecule type" value="Genomic_DNA"/>
</dbReference>
<proteinExistence type="inferred from homology"/>
<comment type="catalytic activity">
    <reaction evidence="4">
        <text>L-glutamate + NADP(+) + H2O = 2-oxoglutarate + NH4(+) + NADPH + H(+)</text>
        <dbReference type="Rhea" id="RHEA:11612"/>
        <dbReference type="ChEBI" id="CHEBI:15377"/>
        <dbReference type="ChEBI" id="CHEBI:15378"/>
        <dbReference type="ChEBI" id="CHEBI:16810"/>
        <dbReference type="ChEBI" id="CHEBI:28938"/>
        <dbReference type="ChEBI" id="CHEBI:29985"/>
        <dbReference type="ChEBI" id="CHEBI:57783"/>
        <dbReference type="ChEBI" id="CHEBI:58349"/>
        <dbReference type="EC" id="1.4.1.3"/>
    </reaction>
</comment>
<keyword evidence="2 5" id="KW-0560">Oxidoreductase</keyword>
<dbReference type="InterPro" id="IPR006095">
    <property type="entry name" value="Glu/Leu/Phe/Val/Trp_DH"/>
</dbReference>
<dbReference type="PANTHER" id="PTHR11606">
    <property type="entry name" value="GLUTAMATE DEHYDROGENASE"/>
    <property type="match status" value="1"/>
</dbReference>
<comment type="catalytic activity">
    <reaction evidence="3">
        <text>L-glutamate + NAD(+) + H2O = 2-oxoglutarate + NH4(+) + NADH + H(+)</text>
        <dbReference type="Rhea" id="RHEA:15133"/>
        <dbReference type="ChEBI" id="CHEBI:15377"/>
        <dbReference type="ChEBI" id="CHEBI:15378"/>
        <dbReference type="ChEBI" id="CHEBI:16810"/>
        <dbReference type="ChEBI" id="CHEBI:28938"/>
        <dbReference type="ChEBI" id="CHEBI:29985"/>
        <dbReference type="ChEBI" id="CHEBI:57540"/>
        <dbReference type="ChEBI" id="CHEBI:57945"/>
        <dbReference type="EC" id="1.4.1.3"/>
    </reaction>
</comment>
<dbReference type="InterPro" id="IPR006096">
    <property type="entry name" value="Glu/Leu/Phe/Val/Trp_DH_C"/>
</dbReference>
<dbReference type="SUPFAM" id="SSF51735">
    <property type="entry name" value="NAD(P)-binding Rossmann-fold domains"/>
    <property type="match status" value="1"/>
</dbReference>
<dbReference type="OrthoDB" id="6718861at2759"/>
<name>N6TYE5_DENPD</name>
<evidence type="ECO:0000313" key="6">
    <source>
        <dbReference type="EMBL" id="ENN83073.1"/>
    </source>
</evidence>
<dbReference type="InterPro" id="IPR036291">
    <property type="entry name" value="NAD(P)-bd_dom_sf"/>
</dbReference>
<organism evidence="6">
    <name type="scientific">Dendroctonus ponderosae</name>
    <name type="common">Mountain pine beetle</name>
    <dbReference type="NCBI Taxonomy" id="77166"/>
    <lineage>
        <taxon>Eukaryota</taxon>
        <taxon>Metazoa</taxon>
        <taxon>Ecdysozoa</taxon>
        <taxon>Arthropoda</taxon>
        <taxon>Hexapoda</taxon>
        <taxon>Insecta</taxon>
        <taxon>Pterygota</taxon>
        <taxon>Neoptera</taxon>
        <taxon>Endopterygota</taxon>
        <taxon>Coleoptera</taxon>
        <taxon>Polyphaga</taxon>
        <taxon>Cucujiformia</taxon>
        <taxon>Curculionidae</taxon>
        <taxon>Scolytinae</taxon>
        <taxon>Dendroctonus</taxon>
    </lineage>
</organism>
<dbReference type="PANTHER" id="PTHR11606:SF13">
    <property type="entry name" value="GLUTAMATE DEHYDROGENASE 1, MITOCHONDRIAL"/>
    <property type="match status" value="1"/>
</dbReference>
<dbReference type="PRINTS" id="PR00082">
    <property type="entry name" value="GLFDHDRGNASE"/>
</dbReference>
<dbReference type="EC" id="1.4.1.3" evidence="1"/>
<protein>
    <recommendedName>
        <fullName evidence="1">glutamate dehydrogenase [NAD(P)(+)]</fullName>
        <ecNumber evidence="1">1.4.1.3</ecNumber>
    </recommendedName>
</protein>
<comment type="similarity">
    <text evidence="5">Belongs to the Glu/Leu/Phe/Val dehydrogenases family.</text>
</comment>
<evidence type="ECO:0000256" key="1">
    <source>
        <dbReference type="ARBA" id="ARBA00012889"/>
    </source>
</evidence>
<evidence type="ECO:0000256" key="2">
    <source>
        <dbReference type="ARBA" id="ARBA00023002"/>
    </source>
</evidence>
<dbReference type="HOGENOM" id="CLU_1016576_0_0_1"/>
<evidence type="ECO:0000256" key="4">
    <source>
        <dbReference type="ARBA" id="ARBA00048577"/>
    </source>
</evidence>
<feature type="non-terminal residue" evidence="6">
    <location>
        <position position="1"/>
    </location>
</feature>
<sequence length="274" mass="30629">MDTYSKTLGYQDMNSHGCVTGKPINQGGIHGRGSATGRGVFHATEHFMDNECYMEFLSMKPGIKDKTFILQGYGNVGSHTHRYYHRAGAKCIGSIVGFPGAKKYDGDLFEHECDILVPAAKEKVITKDNAGKIKAKLVVEGANGPTTPAADKILMEKKIIVIPDILANSGAEISRDDPSKTFNETFNAGLLLMYPINFVGYSTAFGYTNKRDSWKNAQVILPFKKGDNWNIENYRPIRILSVFYKLLAKIITNRLSQKFDVYQRTYADREMYGI</sequence>
<dbReference type="GO" id="GO:0004352">
    <property type="term" value="F:glutamate dehydrogenase (NAD+) activity"/>
    <property type="evidence" value="ECO:0007669"/>
    <property type="project" value="TreeGrafter"/>
</dbReference>
<dbReference type="OMA" id="WELANTK"/>
<accession>N6TYE5</accession>
<gene>
    <name evidence="6" type="ORF">YQE_00565</name>
</gene>
<dbReference type="Gene3D" id="3.40.50.720">
    <property type="entry name" value="NAD(P)-binding Rossmann-like Domain"/>
    <property type="match status" value="2"/>
</dbReference>
<evidence type="ECO:0000256" key="3">
    <source>
        <dbReference type="ARBA" id="ARBA00047867"/>
    </source>
</evidence>
<dbReference type="Pfam" id="PF00208">
    <property type="entry name" value="ELFV_dehydrog"/>
    <property type="match status" value="2"/>
</dbReference>
<dbReference type="GO" id="GO:0006538">
    <property type="term" value="P:L-glutamate catabolic process"/>
    <property type="evidence" value="ECO:0007669"/>
    <property type="project" value="TreeGrafter"/>
</dbReference>
<dbReference type="SMART" id="SM00839">
    <property type="entry name" value="ELFV_dehydrog"/>
    <property type="match status" value="1"/>
</dbReference>